<keyword evidence="1" id="KW-0812">Transmembrane</keyword>
<comment type="caution">
    <text evidence="2">The sequence shown here is derived from an EMBL/GenBank/DDBJ whole genome shotgun (WGS) entry which is preliminary data.</text>
</comment>
<evidence type="ECO:0000256" key="1">
    <source>
        <dbReference type="SAM" id="Phobius"/>
    </source>
</evidence>
<sequence>MWIWWCMVGREQYWWPEGGVGSISSPRKTIYTEATKDKQKQHSMTNDKNSNSKNVQGFITIILGLVERWNEIWQVDRKHPIVPKYEPDKEEEAERKMDVVFVSILPPWIFIIVIIINHDRFGKQLPHPGGVIKQKSHLFVVETKKVNKQSHWL</sequence>
<dbReference type="EMBL" id="JAHDVG010000463">
    <property type="protein sequence ID" value="KAH1186000.1"/>
    <property type="molecule type" value="Genomic_DNA"/>
</dbReference>
<proteinExistence type="predicted"/>
<accession>A0A9D4B9Z9</accession>
<dbReference type="AlphaFoldDB" id="A0A9D4B9Z9"/>
<gene>
    <name evidence="2" type="ORF">KIL84_018749</name>
</gene>
<reference evidence="2" key="1">
    <citation type="submission" date="2021-09" db="EMBL/GenBank/DDBJ databases">
        <title>The genome of Mauremys mutica provides insights into the evolution of semi-aquatic lifestyle.</title>
        <authorList>
            <person name="Gong S."/>
            <person name="Gao Y."/>
        </authorList>
    </citation>
    <scope>NUCLEOTIDE SEQUENCE</scope>
    <source>
        <strain evidence="2">MM-2020</strain>
        <tissue evidence="2">Muscle</tissue>
    </source>
</reference>
<keyword evidence="1" id="KW-1133">Transmembrane helix</keyword>
<protein>
    <submittedName>
        <fullName evidence="2">Uncharacterized protein</fullName>
    </submittedName>
</protein>
<keyword evidence="3" id="KW-1185">Reference proteome</keyword>
<feature type="transmembrane region" description="Helical" evidence="1">
    <location>
        <begin position="99"/>
        <end position="116"/>
    </location>
</feature>
<dbReference type="Proteomes" id="UP000827986">
    <property type="component" value="Unassembled WGS sequence"/>
</dbReference>
<name>A0A9D4B9Z9_9SAUR</name>
<evidence type="ECO:0000313" key="3">
    <source>
        <dbReference type="Proteomes" id="UP000827986"/>
    </source>
</evidence>
<evidence type="ECO:0000313" key="2">
    <source>
        <dbReference type="EMBL" id="KAH1186000.1"/>
    </source>
</evidence>
<keyword evidence="1" id="KW-0472">Membrane</keyword>
<organism evidence="2 3">
    <name type="scientific">Mauremys mutica</name>
    <name type="common">yellowpond turtle</name>
    <dbReference type="NCBI Taxonomy" id="74926"/>
    <lineage>
        <taxon>Eukaryota</taxon>
        <taxon>Metazoa</taxon>
        <taxon>Chordata</taxon>
        <taxon>Craniata</taxon>
        <taxon>Vertebrata</taxon>
        <taxon>Euteleostomi</taxon>
        <taxon>Archelosauria</taxon>
        <taxon>Testudinata</taxon>
        <taxon>Testudines</taxon>
        <taxon>Cryptodira</taxon>
        <taxon>Durocryptodira</taxon>
        <taxon>Testudinoidea</taxon>
        <taxon>Geoemydidae</taxon>
        <taxon>Geoemydinae</taxon>
        <taxon>Mauremys</taxon>
    </lineage>
</organism>